<dbReference type="InterPro" id="IPR024078">
    <property type="entry name" value="LmbE-like_dom_sf"/>
</dbReference>
<dbReference type="PANTHER" id="PTHR12993">
    <property type="entry name" value="N-ACETYLGLUCOSAMINYL-PHOSPHATIDYLINOSITOL DE-N-ACETYLASE-RELATED"/>
    <property type="match status" value="1"/>
</dbReference>
<dbReference type="Gene3D" id="3.40.50.10320">
    <property type="entry name" value="LmbE-like"/>
    <property type="match status" value="1"/>
</dbReference>
<dbReference type="Pfam" id="PF02585">
    <property type="entry name" value="PIG-L"/>
    <property type="match status" value="1"/>
</dbReference>
<organism evidence="1 2">
    <name type="scientific">Imperialibacter roseus</name>
    <dbReference type="NCBI Taxonomy" id="1324217"/>
    <lineage>
        <taxon>Bacteria</taxon>
        <taxon>Pseudomonadati</taxon>
        <taxon>Bacteroidota</taxon>
        <taxon>Cytophagia</taxon>
        <taxon>Cytophagales</taxon>
        <taxon>Flammeovirgaceae</taxon>
        <taxon>Imperialibacter</taxon>
    </lineage>
</organism>
<dbReference type="RefSeq" id="WP_317488120.1">
    <property type="nucleotide sequence ID" value="NZ_CP136051.1"/>
</dbReference>
<sequence>MKKILVVAPHPDDEVLGCGATMKKMAQSGAEVHVLVVTKGSPKMYTHEKVENVRAEARRAHAILGVSQTRFLDFHAPELDITSNSAISREVASVINELQIDTLFIPHRGDIHHDHSAVFKACLVAARPVGNYFVKTILSYETLSETEWAPPFADDAFIPTMFINVTETFVHKMEAMECFKSQLKAFPNPRSLHTIESLARFRGSTVGVELAESFMHIRSILT</sequence>
<reference evidence="1 2" key="1">
    <citation type="journal article" date="2023" name="Microbiol. Resour. Announc.">
        <title>Complete Genome Sequence of Imperialibacter roseus strain P4T.</title>
        <authorList>
            <person name="Tizabi D.R."/>
            <person name="Bachvaroff T."/>
            <person name="Hill R.T."/>
        </authorList>
    </citation>
    <scope>NUCLEOTIDE SEQUENCE [LARGE SCALE GENOMIC DNA]</scope>
    <source>
        <strain evidence="1 2">P4T</strain>
    </source>
</reference>
<accession>A0ABZ0INS2</accession>
<dbReference type="PANTHER" id="PTHR12993:SF11">
    <property type="entry name" value="N-ACETYLGLUCOSAMINYL-PHOSPHATIDYLINOSITOL DE-N-ACETYLASE"/>
    <property type="match status" value="1"/>
</dbReference>
<evidence type="ECO:0000313" key="2">
    <source>
        <dbReference type="Proteomes" id="UP001302349"/>
    </source>
</evidence>
<proteinExistence type="predicted"/>
<evidence type="ECO:0000313" key="1">
    <source>
        <dbReference type="EMBL" id="WOK05361.1"/>
    </source>
</evidence>
<dbReference type="InterPro" id="IPR003737">
    <property type="entry name" value="GlcNAc_PI_deacetylase-related"/>
</dbReference>
<protein>
    <submittedName>
        <fullName evidence="1">PIG-L deacetylase family protein</fullName>
    </submittedName>
</protein>
<dbReference type="EMBL" id="CP136051">
    <property type="protein sequence ID" value="WOK05361.1"/>
    <property type="molecule type" value="Genomic_DNA"/>
</dbReference>
<dbReference type="SUPFAM" id="SSF102588">
    <property type="entry name" value="LmbE-like"/>
    <property type="match status" value="1"/>
</dbReference>
<dbReference type="Proteomes" id="UP001302349">
    <property type="component" value="Chromosome"/>
</dbReference>
<gene>
    <name evidence="1" type="ORF">RT717_19970</name>
</gene>
<name>A0ABZ0INS2_9BACT</name>
<keyword evidence="2" id="KW-1185">Reference proteome</keyword>